<name>A0A9P3UN41_LYOSH</name>
<evidence type="ECO:0000313" key="3">
    <source>
        <dbReference type="Proteomes" id="UP001063166"/>
    </source>
</evidence>
<sequence>MIRSLKSPHRPPTGSYLRDSSAATPLTPATVANGDNRAGLNTERCRIITTISCGDRARTTASKCCTVCNDALHACAERYARGATDVNPGPTAIDISWSARHSSPRKRRPPYPHPHRSAEREAITRHRIRIRSTRRDPPELRERDFAEALAIELARRAHAQRINYEQLAAAAKESQGITKMQQALEAHRPKLSGKEKGLANSNLYETTSDLHKVNVALLW</sequence>
<evidence type="ECO:0000313" key="2">
    <source>
        <dbReference type="EMBL" id="GLB36956.1"/>
    </source>
</evidence>
<dbReference type="Proteomes" id="UP001063166">
    <property type="component" value="Unassembled WGS sequence"/>
</dbReference>
<evidence type="ECO:0000256" key="1">
    <source>
        <dbReference type="SAM" id="MobiDB-lite"/>
    </source>
</evidence>
<protein>
    <submittedName>
        <fullName evidence="2">Uncharacterized protein</fullName>
    </submittedName>
</protein>
<comment type="caution">
    <text evidence="2">The sequence shown here is derived from an EMBL/GenBank/DDBJ whole genome shotgun (WGS) entry which is preliminary data.</text>
</comment>
<reference evidence="2" key="1">
    <citation type="submission" date="2022-07" db="EMBL/GenBank/DDBJ databases">
        <title>The genome of Lyophyllum shimeji provides insight into the initial evolution of ectomycorrhizal fungal genome.</title>
        <authorList>
            <person name="Kobayashi Y."/>
            <person name="Shibata T."/>
            <person name="Hirakawa H."/>
            <person name="Shigenobu S."/>
            <person name="Nishiyama T."/>
            <person name="Yamada A."/>
            <person name="Hasebe M."/>
            <person name="Kawaguchi M."/>
        </authorList>
    </citation>
    <scope>NUCLEOTIDE SEQUENCE</scope>
    <source>
        <strain evidence="2">AT787</strain>
    </source>
</reference>
<organism evidence="2 3">
    <name type="scientific">Lyophyllum shimeji</name>
    <name type="common">Hon-shimeji</name>
    <name type="synonym">Tricholoma shimeji</name>
    <dbReference type="NCBI Taxonomy" id="47721"/>
    <lineage>
        <taxon>Eukaryota</taxon>
        <taxon>Fungi</taxon>
        <taxon>Dikarya</taxon>
        <taxon>Basidiomycota</taxon>
        <taxon>Agaricomycotina</taxon>
        <taxon>Agaricomycetes</taxon>
        <taxon>Agaricomycetidae</taxon>
        <taxon>Agaricales</taxon>
        <taxon>Tricholomatineae</taxon>
        <taxon>Lyophyllaceae</taxon>
        <taxon>Lyophyllum</taxon>
    </lineage>
</organism>
<dbReference type="EMBL" id="BRPK01000004">
    <property type="protein sequence ID" value="GLB36956.1"/>
    <property type="molecule type" value="Genomic_DNA"/>
</dbReference>
<gene>
    <name evidence="2" type="ORF">LshimejAT787_0400070</name>
</gene>
<feature type="region of interest" description="Disordered" evidence="1">
    <location>
        <begin position="87"/>
        <end position="120"/>
    </location>
</feature>
<keyword evidence="3" id="KW-1185">Reference proteome</keyword>
<proteinExistence type="predicted"/>
<feature type="compositionally biased region" description="Basic residues" evidence="1">
    <location>
        <begin position="102"/>
        <end position="115"/>
    </location>
</feature>
<accession>A0A9P3UN41</accession>
<dbReference type="AlphaFoldDB" id="A0A9P3UN41"/>
<feature type="region of interest" description="Disordered" evidence="1">
    <location>
        <begin position="1"/>
        <end position="37"/>
    </location>
</feature>